<feature type="compositionally biased region" description="Basic and acidic residues" evidence="4">
    <location>
        <begin position="324"/>
        <end position="340"/>
    </location>
</feature>
<dbReference type="InterPro" id="IPR046955">
    <property type="entry name" value="PHR1-like"/>
</dbReference>
<keyword evidence="3" id="KW-0539">Nucleus</keyword>
<protein>
    <submittedName>
        <fullName evidence="5">Uncharacterized protein</fullName>
    </submittedName>
</protein>
<feature type="compositionally biased region" description="Basic and acidic residues" evidence="4">
    <location>
        <begin position="17"/>
        <end position="26"/>
    </location>
</feature>
<dbReference type="Gene3D" id="1.10.10.60">
    <property type="entry name" value="Homeodomain-like"/>
    <property type="match status" value="1"/>
</dbReference>
<dbReference type="PANTHER" id="PTHR31314">
    <property type="entry name" value="MYB FAMILY TRANSCRIPTION FACTOR PHL7-LIKE"/>
    <property type="match status" value="1"/>
</dbReference>
<evidence type="ECO:0000256" key="2">
    <source>
        <dbReference type="ARBA" id="ARBA00023163"/>
    </source>
</evidence>
<gene>
    <name evidence="5" type="ORF">PPROV_000276000</name>
</gene>
<evidence type="ECO:0000256" key="3">
    <source>
        <dbReference type="ARBA" id="ARBA00023242"/>
    </source>
</evidence>
<dbReference type="OrthoDB" id="515935at2759"/>
<dbReference type="PANTHER" id="PTHR31314:SF164">
    <property type="entry name" value="HTH MYB-TYPE DOMAIN-CONTAINING PROTEIN"/>
    <property type="match status" value="1"/>
</dbReference>
<organism evidence="5 6">
    <name type="scientific">Pycnococcus provasolii</name>
    <dbReference type="NCBI Taxonomy" id="41880"/>
    <lineage>
        <taxon>Eukaryota</taxon>
        <taxon>Viridiplantae</taxon>
        <taxon>Chlorophyta</taxon>
        <taxon>Pseudoscourfieldiophyceae</taxon>
        <taxon>Pseudoscourfieldiales</taxon>
        <taxon>Pycnococcaceae</taxon>
        <taxon>Pycnococcus</taxon>
    </lineage>
</organism>
<feature type="region of interest" description="Disordered" evidence="4">
    <location>
        <begin position="324"/>
        <end position="351"/>
    </location>
</feature>
<dbReference type="Proteomes" id="UP000660262">
    <property type="component" value="Unassembled WGS sequence"/>
</dbReference>
<reference evidence="5" key="1">
    <citation type="submission" date="2020-10" db="EMBL/GenBank/DDBJ databases">
        <title>Unveiling of a novel bifunctional photoreceptor, Dualchrome1, isolated from a cosmopolitan green alga.</title>
        <authorList>
            <person name="Suzuki S."/>
            <person name="Kawachi M."/>
        </authorList>
    </citation>
    <scope>NUCLEOTIDE SEQUENCE</scope>
    <source>
        <strain evidence="5">NIES 2893</strain>
    </source>
</reference>
<name>A0A830H9L9_9CHLO</name>
<dbReference type="GO" id="GO:0003677">
    <property type="term" value="F:DNA binding"/>
    <property type="evidence" value="ECO:0007669"/>
    <property type="project" value="InterPro"/>
</dbReference>
<evidence type="ECO:0000313" key="6">
    <source>
        <dbReference type="Proteomes" id="UP000660262"/>
    </source>
</evidence>
<dbReference type="GO" id="GO:0003700">
    <property type="term" value="F:DNA-binding transcription factor activity"/>
    <property type="evidence" value="ECO:0007669"/>
    <property type="project" value="InterPro"/>
</dbReference>
<comment type="caution">
    <text evidence="5">The sequence shown here is derived from an EMBL/GenBank/DDBJ whole genome shotgun (WGS) entry which is preliminary data.</text>
</comment>
<keyword evidence="1" id="KW-0805">Transcription regulation</keyword>
<keyword evidence="6" id="KW-1185">Reference proteome</keyword>
<dbReference type="NCBIfam" id="TIGR01557">
    <property type="entry name" value="myb_SHAQKYF"/>
    <property type="match status" value="1"/>
</dbReference>
<feature type="region of interest" description="Disordered" evidence="4">
    <location>
        <begin position="10"/>
        <end position="50"/>
    </location>
</feature>
<keyword evidence="2" id="KW-0804">Transcription</keyword>
<accession>A0A830H9L9</accession>
<evidence type="ECO:0000256" key="1">
    <source>
        <dbReference type="ARBA" id="ARBA00023015"/>
    </source>
</evidence>
<dbReference type="InterPro" id="IPR006447">
    <property type="entry name" value="Myb_dom_plants"/>
</dbReference>
<proteinExistence type="predicted"/>
<sequence length="466" mass="50254">MRGIRICISCSMPPPQQRDDRNHTDTDDRDDAPANARNIHRREGDSEHGVAAAKEAIKCTIHAAIRDQYGDQQHQHDDANQTNAKRAIAIAADGDNALIPPWMMPATVPHQQPLALSNQKVVPATVHGIPHHNHENAANAAPVTIDVGTLPNLTVLEECRINQLTTKYESPAIHVSNHVAAAPNPTSVSMDDFGFAWWDYGLDEIDVAAQQNAGGGGGAEFSTGRNDAKDTGRIRWTPKLHDGFVDAVSKLGGPDAATPKRILLYMLGLPDKTSKGDVILARKNQAIANPQLEHISIVHIKSHLQKYRSHMGLVPGVKKRKRSETALVKREEKERQRSELRALPGKGGAATNSQTVMLTEDGVVAPSSNTADTSFLAMVLAGEEQSAPPQVHIAAAGVATPSTTTADALLVAPSHRHSIRSHARTAGAKDDDPLVVQLRTQNALNAFLKELPLTTTTMTPMTTTRK</sequence>
<evidence type="ECO:0000256" key="4">
    <source>
        <dbReference type="SAM" id="MobiDB-lite"/>
    </source>
</evidence>
<dbReference type="AlphaFoldDB" id="A0A830H9L9"/>
<evidence type="ECO:0000313" key="5">
    <source>
        <dbReference type="EMBL" id="GHP04006.1"/>
    </source>
</evidence>
<dbReference type="EMBL" id="BNJQ01000006">
    <property type="protein sequence ID" value="GHP04006.1"/>
    <property type="molecule type" value="Genomic_DNA"/>
</dbReference>